<sequence>MNGEKKTPPPSLRDTPASGGQKISDKDYALRSTHLKNKAGLMFVLNEAGCSVSIAQTKQFN</sequence>
<gene>
    <name evidence="2" type="ORF">ASZ90_007403</name>
</gene>
<protein>
    <submittedName>
        <fullName evidence="2">Uncharacterized protein</fullName>
    </submittedName>
</protein>
<dbReference type="AlphaFoldDB" id="A0A0W8FPW5"/>
<comment type="caution">
    <text evidence="2">The sequence shown here is derived from an EMBL/GenBank/DDBJ whole genome shotgun (WGS) entry which is preliminary data.</text>
</comment>
<proteinExistence type="predicted"/>
<organism evidence="2">
    <name type="scientific">hydrocarbon metagenome</name>
    <dbReference type="NCBI Taxonomy" id="938273"/>
    <lineage>
        <taxon>unclassified sequences</taxon>
        <taxon>metagenomes</taxon>
        <taxon>ecological metagenomes</taxon>
    </lineage>
</organism>
<reference evidence="2" key="1">
    <citation type="journal article" date="2015" name="Proc. Natl. Acad. Sci. U.S.A.">
        <title>Networks of energetic and metabolic interactions define dynamics in microbial communities.</title>
        <authorList>
            <person name="Embree M."/>
            <person name="Liu J.K."/>
            <person name="Al-Bassam M.M."/>
            <person name="Zengler K."/>
        </authorList>
    </citation>
    <scope>NUCLEOTIDE SEQUENCE</scope>
</reference>
<dbReference type="EMBL" id="LNQE01000939">
    <property type="protein sequence ID" value="KUG22820.1"/>
    <property type="molecule type" value="Genomic_DNA"/>
</dbReference>
<feature type="region of interest" description="Disordered" evidence="1">
    <location>
        <begin position="1"/>
        <end position="25"/>
    </location>
</feature>
<name>A0A0W8FPW5_9ZZZZ</name>
<evidence type="ECO:0000313" key="2">
    <source>
        <dbReference type="EMBL" id="KUG22820.1"/>
    </source>
</evidence>
<accession>A0A0W8FPW5</accession>
<evidence type="ECO:0000256" key="1">
    <source>
        <dbReference type="SAM" id="MobiDB-lite"/>
    </source>
</evidence>